<dbReference type="KEGG" id="thei:K1720_00070"/>
<dbReference type="PANTHER" id="PTHR33693">
    <property type="entry name" value="TYPE-5 URACIL-DNA GLYCOSYLASE"/>
    <property type="match status" value="1"/>
</dbReference>
<dbReference type="EMBL" id="CP080572">
    <property type="protein sequence ID" value="USG99924.1"/>
    <property type="molecule type" value="Genomic_DNA"/>
</dbReference>
<dbReference type="InterPro" id="IPR036895">
    <property type="entry name" value="Uracil-DNA_glycosylase-like_sf"/>
</dbReference>
<dbReference type="SMART" id="SM00987">
    <property type="entry name" value="UreE_C"/>
    <property type="match status" value="1"/>
</dbReference>
<evidence type="ECO:0000256" key="5">
    <source>
        <dbReference type="ARBA" id="ARBA00023004"/>
    </source>
</evidence>
<dbReference type="SMART" id="SM00986">
    <property type="entry name" value="UDG"/>
    <property type="match status" value="1"/>
</dbReference>
<keyword evidence="10" id="KW-1185">Reference proteome</keyword>
<dbReference type="Proteomes" id="UP001056425">
    <property type="component" value="Chromosome"/>
</dbReference>
<keyword evidence="5" id="KW-0408">Iron</keyword>
<evidence type="ECO:0000256" key="1">
    <source>
        <dbReference type="ARBA" id="ARBA00022485"/>
    </source>
</evidence>
<evidence type="ECO:0000256" key="4">
    <source>
        <dbReference type="ARBA" id="ARBA00022801"/>
    </source>
</evidence>
<keyword evidence="3" id="KW-0227">DNA damage</keyword>
<name>A0A9E7M9P3_9EURY</name>
<feature type="domain" description="Uracil-DNA glycosylase-like" evidence="8">
    <location>
        <begin position="104"/>
        <end position="233"/>
    </location>
</feature>
<dbReference type="Gene3D" id="3.40.470.10">
    <property type="entry name" value="Uracil-DNA glycosylase-like domain"/>
    <property type="match status" value="1"/>
</dbReference>
<dbReference type="SUPFAM" id="SSF52141">
    <property type="entry name" value="Uracil-DNA glycosylase-like"/>
    <property type="match status" value="1"/>
</dbReference>
<keyword evidence="7" id="KW-0234">DNA repair</keyword>
<evidence type="ECO:0000313" key="10">
    <source>
        <dbReference type="Proteomes" id="UP001056425"/>
    </source>
</evidence>
<evidence type="ECO:0000313" key="9">
    <source>
        <dbReference type="EMBL" id="USG99924.1"/>
    </source>
</evidence>
<evidence type="ECO:0000256" key="6">
    <source>
        <dbReference type="ARBA" id="ARBA00023014"/>
    </source>
</evidence>
<accession>A0A9E7M9P3</accession>
<evidence type="ECO:0000256" key="2">
    <source>
        <dbReference type="ARBA" id="ARBA00022723"/>
    </source>
</evidence>
<reference evidence="9 10" key="1">
    <citation type="submission" date="2021-08" db="EMBL/GenBank/DDBJ databases">
        <title>Thermococcus onnuriiensis IOH2.</title>
        <authorList>
            <person name="Park Y.-J."/>
        </authorList>
    </citation>
    <scope>NUCLEOTIDE SEQUENCE [LARGE SCALE GENOMIC DNA]</scope>
    <source>
        <strain evidence="9 10">IOH2</strain>
    </source>
</reference>
<dbReference type="GeneID" id="72776691"/>
<dbReference type="InterPro" id="IPR005122">
    <property type="entry name" value="Uracil-DNA_glycosylase-like"/>
</dbReference>
<gene>
    <name evidence="9" type="ORF">K1720_00070</name>
</gene>
<dbReference type="GO" id="GO:0051539">
    <property type="term" value="F:4 iron, 4 sulfur cluster binding"/>
    <property type="evidence" value="ECO:0007669"/>
    <property type="project" value="UniProtKB-KW"/>
</dbReference>
<protein>
    <submittedName>
        <fullName evidence="9">Uracil-DNA glycosylase</fullName>
    </submittedName>
</protein>
<keyword evidence="6" id="KW-0411">Iron-sulfur</keyword>
<keyword evidence="4" id="KW-0378">Hydrolase</keyword>
<organism evidence="9 10">
    <name type="scientific">Thermococcus argininiproducens</name>
    <dbReference type="NCBI Taxonomy" id="2866384"/>
    <lineage>
        <taxon>Archaea</taxon>
        <taxon>Methanobacteriati</taxon>
        <taxon>Methanobacteriota</taxon>
        <taxon>Thermococci</taxon>
        <taxon>Thermococcales</taxon>
        <taxon>Thermococcaceae</taxon>
        <taxon>Thermococcus</taxon>
    </lineage>
</organism>
<dbReference type="GO" id="GO:0046872">
    <property type="term" value="F:metal ion binding"/>
    <property type="evidence" value="ECO:0007669"/>
    <property type="project" value="UniProtKB-KW"/>
</dbReference>
<dbReference type="GO" id="GO:0006281">
    <property type="term" value="P:DNA repair"/>
    <property type="evidence" value="ECO:0007669"/>
    <property type="project" value="UniProtKB-KW"/>
</dbReference>
<dbReference type="InterPro" id="IPR051536">
    <property type="entry name" value="UDG_Type-4/5"/>
</dbReference>
<sequence length="246" mass="28512">MLLRFEGLRKIGEIYINPKNFKVMPLVLRDWRDLLALDEKTYGLYSRTIYNPNERFLVKTLEDEKKVLQLVNLYNEFINNPLKFCHDEYYQYQVSIKGFDGLPFANGWVGSKVVLVGEAPGRKGCGLTGICFYRDASGMLLRKVLFSLGVNPDFVYITNVVKCNPPENKFKGFSKKELSLLEKELKIVKPKGIFAIGRTAYKALKKLGVKSTYLKHPAWYVRRGIRDVTDQMSVEYETIRRFLEDL</sequence>
<dbReference type="Pfam" id="PF03167">
    <property type="entry name" value="UDG"/>
    <property type="match status" value="1"/>
</dbReference>
<keyword evidence="1" id="KW-0004">4Fe-4S</keyword>
<dbReference type="RefSeq" id="WP_251949193.1">
    <property type="nucleotide sequence ID" value="NZ_CP080572.1"/>
</dbReference>
<evidence type="ECO:0000256" key="3">
    <source>
        <dbReference type="ARBA" id="ARBA00022763"/>
    </source>
</evidence>
<keyword evidence="2" id="KW-0479">Metal-binding</keyword>
<evidence type="ECO:0000256" key="7">
    <source>
        <dbReference type="ARBA" id="ARBA00023204"/>
    </source>
</evidence>
<proteinExistence type="predicted"/>
<dbReference type="AlphaFoldDB" id="A0A9E7M9P3"/>
<dbReference type="GO" id="GO:0097506">
    <property type="term" value="F:deaminated base DNA N-glycosylase activity"/>
    <property type="evidence" value="ECO:0007669"/>
    <property type="project" value="UniProtKB-ARBA"/>
</dbReference>
<evidence type="ECO:0000259" key="8">
    <source>
        <dbReference type="SMART" id="SM00986"/>
    </source>
</evidence>